<dbReference type="HAMAP" id="MF_01274">
    <property type="entry name" value="Pantothen_kinase_3"/>
    <property type="match status" value="1"/>
</dbReference>
<keyword evidence="16" id="KW-0479">Metal-binding</keyword>
<dbReference type="SUPFAM" id="SSF53067">
    <property type="entry name" value="Actin-like ATPase domain"/>
    <property type="match status" value="2"/>
</dbReference>
<evidence type="ECO:0000256" key="8">
    <source>
        <dbReference type="ARBA" id="ARBA00022679"/>
    </source>
</evidence>
<keyword evidence="13 16" id="KW-0173">Coenzyme A biosynthesis</keyword>
<evidence type="ECO:0000256" key="12">
    <source>
        <dbReference type="ARBA" id="ARBA00022958"/>
    </source>
</evidence>
<dbReference type="CDD" id="cd24015">
    <property type="entry name" value="ASKHA_NBD_PanK-III"/>
    <property type="match status" value="1"/>
</dbReference>
<comment type="similarity">
    <text evidence="14 16">Belongs to the type III pantothenate kinase family.</text>
</comment>
<evidence type="ECO:0000256" key="9">
    <source>
        <dbReference type="ARBA" id="ARBA00022741"/>
    </source>
</evidence>
<evidence type="ECO:0000256" key="3">
    <source>
        <dbReference type="ARBA" id="ARBA00004496"/>
    </source>
</evidence>
<comment type="cofactor">
    <cofactor evidence="2">
        <name>K(+)</name>
        <dbReference type="ChEBI" id="CHEBI:29103"/>
    </cofactor>
</comment>
<feature type="binding site" evidence="16">
    <location>
        <position position="169"/>
    </location>
    <ligand>
        <name>substrate</name>
    </ligand>
</feature>
<dbReference type="GO" id="GO:0004594">
    <property type="term" value="F:pantothenate kinase activity"/>
    <property type="evidence" value="ECO:0007669"/>
    <property type="project" value="UniProtKB-EC"/>
</dbReference>
<proteinExistence type="inferred from homology"/>
<keyword evidence="11 16" id="KW-0067">ATP-binding</keyword>
<comment type="function">
    <text evidence="16">Catalyzes the phosphorylation of pantothenate (Pan), the first step in CoA biosynthesis.</text>
</comment>
<feature type="binding site" evidence="16">
    <location>
        <position position="117"/>
    </location>
    <ligand>
        <name>ATP</name>
        <dbReference type="ChEBI" id="CHEBI:30616"/>
    </ligand>
</feature>
<comment type="subcellular location">
    <subcellularLocation>
        <location evidence="3 16">Cytoplasm</location>
    </subcellularLocation>
</comment>
<dbReference type="RefSeq" id="WP_302039090.1">
    <property type="nucleotide sequence ID" value="NZ_JAUKPO010000011.1"/>
</dbReference>
<keyword evidence="12 16" id="KW-0630">Potassium</keyword>
<reference evidence="17" key="1">
    <citation type="submission" date="2023-07" db="EMBL/GenBank/DDBJ databases">
        <title>The genome sequence of Rhodocytophaga aerolata KACC 12507.</title>
        <authorList>
            <person name="Zhang X."/>
        </authorList>
    </citation>
    <scope>NUCLEOTIDE SEQUENCE</scope>
    <source>
        <strain evidence="17">KACC 12507</strain>
    </source>
</reference>
<evidence type="ECO:0000256" key="11">
    <source>
        <dbReference type="ARBA" id="ARBA00022840"/>
    </source>
</evidence>
<comment type="cofactor">
    <cofactor evidence="16">
        <name>NH4(+)</name>
        <dbReference type="ChEBI" id="CHEBI:28938"/>
    </cofactor>
    <cofactor evidence="16">
        <name>K(+)</name>
        <dbReference type="ChEBI" id="CHEBI:29103"/>
    </cofactor>
    <text evidence="16">A monovalent cation. Ammonium or potassium.</text>
</comment>
<keyword evidence="9 16" id="KW-0547">Nucleotide-binding</keyword>
<keyword evidence="7 16" id="KW-0963">Cytoplasm</keyword>
<name>A0ABT8RC54_9BACT</name>
<dbReference type="NCBIfam" id="TIGR00671">
    <property type="entry name" value="baf"/>
    <property type="match status" value="1"/>
</dbReference>
<evidence type="ECO:0000256" key="16">
    <source>
        <dbReference type="HAMAP-Rule" id="MF_01274"/>
    </source>
</evidence>
<evidence type="ECO:0000256" key="15">
    <source>
        <dbReference type="ARBA" id="ARBA00040883"/>
    </source>
</evidence>
<evidence type="ECO:0000256" key="5">
    <source>
        <dbReference type="ARBA" id="ARBA00011738"/>
    </source>
</evidence>
<evidence type="ECO:0000256" key="13">
    <source>
        <dbReference type="ARBA" id="ARBA00022993"/>
    </source>
</evidence>
<evidence type="ECO:0000313" key="17">
    <source>
        <dbReference type="EMBL" id="MDO1448285.1"/>
    </source>
</evidence>
<keyword evidence="10 16" id="KW-0418">Kinase</keyword>
<keyword evidence="18" id="KW-1185">Reference proteome</keyword>
<comment type="caution">
    <text evidence="17">The sequence shown here is derived from an EMBL/GenBank/DDBJ whole genome shotgun (WGS) entry which is preliminary data.</text>
</comment>
<dbReference type="EMBL" id="JAUKPO010000011">
    <property type="protein sequence ID" value="MDO1448285.1"/>
    <property type="molecule type" value="Genomic_DNA"/>
</dbReference>
<evidence type="ECO:0000256" key="4">
    <source>
        <dbReference type="ARBA" id="ARBA00005225"/>
    </source>
</evidence>
<dbReference type="EC" id="2.7.1.33" evidence="6 16"/>
<evidence type="ECO:0000313" key="18">
    <source>
        <dbReference type="Proteomes" id="UP001168528"/>
    </source>
</evidence>
<dbReference type="PANTHER" id="PTHR34265:SF1">
    <property type="entry name" value="TYPE III PANTOTHENATE KINASE"/>
    <property type="match status" value="1"/>
</dbReference>
<organism evidence="17 18">
    <name type="scientific">Rhodocytophaga aerolata</name>
    <dbReference type="NCBI Taxonomy" id="455078"/>
    <lineage>
        <taxon>Bacteria</taxon>
        <taxon>Pseudomonadati</taxon>
        <taxon>Bacteroidota</taxon>
        <taxon>Cytophagia</taxon>
        <taxon>Cytophagales</taxon>
        <taxon>Rhodocytophagaceae</taxon>
        <taxon>Rhodocytophaga</taxon>
    </lineage>
</organism>
<evidence type="ECO:0000256" key="2">
    <source>
        <dbReference type="ARBA" id="ARBA00001958"/>
    </source>
</evidence>
<keyword evidence="8 16" id="KW-0808">Transferase</keyword>
<feature type="binding site" evidence="16">
    <location>
        <position position="114"/>
    </location>
    <ligand>
        <name>K(+)</name>
        <dbReference type="ChEBI" id="CHEBI:29103"/>
    </ligand>
</feature>
<feature type="active site" description="Proton acceptor" evidence="16">
    <location>
        <position position="93"/>
    </location>
</feature>
<protein>
    <recommendedName>
        <fullName evidence="15 16">Type III pantothenate kinase</fullName>
        <ecNumber evidence="6 16">2.7.1.33</ecNumber>
    </recommendedName>
    <alternativeName>
        <fullName evidence="16">PanK-III</fullName>
    </alternativeName>
    <alternativeName>
        <fullName evidence="16">Pantothenic acid kinase</fullName>
    </alternativeName>
</protein>
<dbReference type="Gene3D" id="3.30.420.40">
    <property type="match status" value="1"/>
</dbReference>
<evidence type="ECO:0000256" key="10">
    <source>
        <dbReference type="ARBA" id="ARBA00022777"/>
    </source>
</evidence>
<dbReference type="InterPro" id="IPR043129">
    <property type="entry name" value="ATPase_NBD"/>
</dbReference>
<accession>A0ABT8RC54</accession>
<dbReference type="InterPro" id="IPR004619">
    <property type="entry name" value="Type_III_PanK"/>
</dbReference>
<evidence type="ECO:0000256" key="7">
    <source>
        <dbReference type="ARBA" id="ARBA00022490"/>
    </source>
</evidence>
<feature type="binding site" evidence="16">
    <location>
        <position position="84"/>
    </location>
    <ligand>
        <name>substrate</name>
    </ligand>
</feature>
<comment type="subunit">
    <text evidence="5 16">Homodimer.</text>
</comment>
<evidence type="ECO:0000256" key="14">
    <source>
        <dbReference type="ARBA" id="ARBA00038036"/>
    </source>
</evidence>
<sequence length="241" mass="26456">MNIAIDIGNTSLKAGLFEKSALKEVYRGLSINTLPEFVQKLGVANCIISSVSQDAQPLYQQLQPYTQKVLILDHQLPLPLINEYETPQTLGKDRLAAVAGATAVHPNTDCLVIDMGTCITYDIIKADGHYLGGSISPGLRMRFKALHTFTARLPLIEPVQEAGLTGKNTYDAILSGVIYGMTAEIEGIISKYQTIFPKLDVIFCGGDANFFESKIKQRIFVIPELVLIGLNRILEHNVSYS</sequence>
<feature type="binding site" evidence="16">
    <location>
        <begin position="91"/>
        <end position="94"/>
    </location>
    <ligand>
        <name>substrate</name>
    </ligand>
</feature>
<gene>
    <name evidence="16" type="primary">coaX</name>
    <name evidence="17" type="ORF">Q0590_18565</name>
</gene>
<evidence type="ECO:0000256" key="6">
    <source>
        <dbReference type="ARBA" id="ARBA00012102"/>
    </source>
</evidence>
<dbReference type="Proteomes" id="UP001168528">
    <property type="component" value="Unassembled WGS sequence"/>
</dbReference>
<dbReference type="Pfam" id="PF03309">
    <property type="entry name" value="Pan_kinase"/>
    <property type="match status" value="1"/>
</dbReference>
<feature type="binding site" evidence="16">
    <location>
        <begin position="6"/>
        <end position="13"/>
    </location>
    <ligand>
        <name>ATP</name>
        <dbReference type="ChEBI" id="CHEBI:30616"/>
    </ligand>
</feature>
<dbReference type="PANTHER" id="PTHR34265">
    <property type="entry name" value="TYPE III PANTOTHENATE KINASE"/>
    <property type="match status" value="1"/>
</dbReference>
<evidence type="ECO:0000256" key="1">
    <source>
        <dbReference type="ARBA" id="ARBA00001206"/>
    </source>
</evidence>
<comment type="pathway">
    <text evidence="4 16">Cofactor biosynthesis; coenzyme A biosynthesis; CoA from (R)-pantothenate: step 1/5.</text>
</comment>
<comment type="catalytic activity">
    <reaction evidence="1 16">
        <text>(R)-pantothenate + ATP = (R)-4'-phosphopantothenate + ADP + H(+)</text>
        <dbReference type="Rhea" id="RHEA:16373"/>
        <dbReference type="ChEBI" id="CHEBI:10986"/>
        <dbReference type="ChEBI" id="CHEBI:15378"/>
        <dbReference type="ChEBI" id="CHEBI:29032"/>
        <dbReference type="ChEBI" id="CHEBI:30616"/>
        <dbReference type="ChEBI" id="CHEBI:456216"/>
        <dbReference type="EC" id="2.7.1.33"/>
    </reaction>
</comment>